<dbReference type="SMART" id="SM00630">
    <property type="entry name" value="Sema"/>
    <property type="match status" value="1"/>
</dbReference>
<evidence type="ECO:0000256" key="1">
    <source>
        <dbReference type="ARBA" id="ARBA00022902"/>
    </source>
</evidence>
<evidence type="ECO:0000256" key="4">
    <source>
        <dbReference type="SAM" id="SignalP"/>
    </source>
</evidence>
<dbReference type="InterPro" id="IPR031148">
    <property type="entry name" value="Plexin"/>
</dbReference>
<dbReference type="GO" id="GO:0050772">
    <property type="term" value="P:positive regulation of axonogenesis"/>
    <property type="evidence" value="ECO:0007669"/>
    <property type="project" value="TreeGrafter"/>
</dbReference>
<dbReference type="InterPro" id="IPR041362">
    <property type="entry name" value="TIG2_plexin"/>
</dbReference>
<dbReference type="Proteomes" id="UP000267096">
    <property type="component" value="Unassembled WGS sequence"/>
</dbReference>
<evidence type="ECO:0000313" key="9">
    <source>
        <dbReference type="WBParaSite" id="ASIM_0001737201-mRNA-1"/>
    </source>
</evidence>
<feature type="signal peptide" evidence="4">
    <location>
        <begin position="1"/>
        <end position="16"/>
    </location>
</feature>
<evidence type="ECO:0000259" key="5">
    <source>
        <dbReference type="SMART" id="SM00423"/>
    </source>
</evidence>
<dbReference type="GO" id="GO:0008360">
    <property type="term" value="P:regulation of cell shape"/>
    <property type="evidence" value="ECO:0007669"/>
    <property type="project" value="TreeGrafter"/>
</dbReference>
<dbReference type="GO" id="GO:0017154">
    <property type="term" value="F:semaphorin receptor activity"/>
    <property type="evidence" value="ECO:0007669"/>
    <property type="project" value="InterPro"/>
</dbReference>
<dbReference type="AlphaFoldDB" id="A0A0M3K8T1"/>
<dbReference type="PANTHER" id="PTHR22625">
    <property type="entry name" value="PLEXIN"/>
    <property type="match status" value="1"/>
</dbReference>
<evidence type="ECO:0000256" key="2">
    <source>
        <dbReference type="ARBA" id="ARBA00023157"/>
    </source>
</evidence>
<dbReference type="GO" id="GO:0007162">
    <property type="term" value="P:negative regulation of cell adhesion"/>
    <property type="evidence" value="ECO:0007669"/>
    <property type="project" value="TreeGrafter"/>
</dbReference>
<dbReference type="OrthoDB" id="125363at2759"/>
<keyword evidence="2" id="KW-1015">Disulfide bond</keyword>
<dbReference type="GO" id="GO:0005886">
    <property type="term" value="C:plasma membrane"/>
    <property type="evidence" value="ECO:0007669"/>
    <property type="project" value="TreeGrafter"/>
</dbReference>
<evidence type="ECO:0000256" key="3">
    <source>
        <dbReference type="ARBA" id="ARBA00023180"/>
    </source>
</evidence>
<keyword evidence="4" id="KW-0732">Signal</keyword>
<dbReference type="SUPFAM" id="SSF103575">
    <property type="entry name" value="Plexin repeat"/>
    <property type="match status" value="1"/>
</dbReference>
<keyword evidence="3" id="KW-0325">Glycoprotein</keyword>
<dbReference type="PANTHER" id="PTHR22625:SF44">
    <property type="entry name" value="PLEXIN-B"/>
    <property type="match status" value="1"/>
</dbReference>
<gene>
    <name evidence="7" type="ORF">ASIM_LOCUS16779</name>
</gene>
<dbReference type="SMART" id="SM00423">
    <property type="entry name" value="PSI"/>
    <property type="match status" value="2"/>
</dbReference>
<dbReference type="InterPro" id="IPR001627">
    <property type="entry name" value="Semap_dom"/>
</dbReference>
<dbReference type="GO" id="GO:0097374">
    <property type="term" value="P:sensory neuron axon guidance"/>
    <property type="evidence" value="ECO:0007669"/>
    <property type="project" value="TreeGrafter"/>
</dbReference>
<name>A0A0M3K8T1_ANISI</name>
<feature type="domain" description="PSI" evidence="5">
    <location>
        <begin position="363"/>
        <end position="406"/>
    </location>
</feature>
<reference evidence="9" key="1">
    <citation type="submission" date="2017-02" db="UniProtKB">
        <authorList>
            <consortium name="WormBaseParasite"/>
        </authorList>
    </citation>
    <scope>IDENTIFICATION</scope>
</reference>
<dbReference type="GO" id="GO:0030334">
    <property type="term" value="P:regulation of cell migration"/>
    <property type="evidence" value="ECO:0007669"/>
    <property type="project" value="TreeGrafter"/>
</dbReference>
<accession>A0A0M3K8T1</accession>
<protein>
    <submittedName>
        <fullName evidence="9">Sema domain-containing protein</fullName>
    </submittedName>
</protein>
<dbReference type="SUPFAM" id="SSF101912">
    <property type="entry name" value="Sema domain"/>
    <property type="match status" value="1"/>
</dbReference>
<sequence>MVVFLFVFFFTSSMLSSHISTARSLIATAEFTSSIDAIAVNDKKIVIASTNHLSVLNISTLQLISETKTGPESFSNLNIIYNGSIPIAPNSANSSCVSIIDKSSEILYVASEYTTESPYRESFPAVSSREPPYYNIINSGSIEGEAAVHIRAEYRNRFKVKYINAFLHHHYVFFLSLQNKHPSPNVISNSPISKLIRICKSDYRDAENRNYNRVVSSALVNDQLVIAFTDQSKNQSAICVYPIQKIQLTFWYNIDRCRKSHIPLTEDTCSMGVGGSIECDQISAFNTKSTIYSIDAVHIHNITIVIFGTQHGQLIQLRSKGSTLEYYNEVTIGIDPITSLRFVDNHTYLAIINKKILKLSISDCESKLSCEECTASEDVLCGWCLFEGICAMRSQCSSSIFTNQCPLSTSLIPSNISIHSIKNATIFLPIGSYHVDSRTEFVCSYNGNRIKSIGKWWLDGITCSLPETTEWNILEDDHTSVELSVSYQNQTSSSTLYPFAIKNFIVYDCSKHLTCSSCSTSRWNCKWCLDEQKCSFTGDSCEGHLSSECPRIRSSINPEILIADGMEQSISLPVLNVNAIESKQNKFTCQIQIYNQPRMILDAKLDIDRVLCDKWIYQYQEAIPKTFAKLDLYKGTSLIDTTNGQFHEHFPSFD</sequence>
<dbReference type="InterPro" id="IPR036352">
    <property type="entry name" value="Semap_dom_sf"/>
</dbReference>
<dbReference type="InterPro" id="IPR015943">
    <property type="entry name" value="WD40/YVTN_repeat-like_dom_sf"/>
</dbReference>
<keyword evidence="8" id="KW-1185">Reference proteome</keyword>
<dbReference type="InterPro" id="IPR013783">
    <property type="entry name" value="Ig-like_fold"/>
</dbReference>
<dbReference type="GO" id="GO:0002116">
    <property type="term" value="C:semaphorin receptor complex"/>
    <property type="evidence" value="ECO:0007669"/>
    <property type="project" value="TreeGrafter"/>
</dbReference>
<evidence type="ECO:0000259" key="6">
    <source>
        <dbReference type="SMART" id="SM00630"/>
    </source>
</evidence>
<proteinExistence type="predicted"/>
<dbReference type="GO" id="GO:0008045">
    <property type="term" value="P:motor neuron axon guidance"/>
    <property type="evidence" value="ECO:0007669"/>
    <property type="project" value="TreeGrafter"/>
</dbReference>
<evidence type="ECO:0000313" key="7">
    <source>
        <dbReference type="EMBL" id="VDK58675.1"/>
    </source>
</evidence>
<dbReference type="InterPro" id="IPR016201">
    <property type="entry name" value="PSI"/>
</dbReference>
<keyword evidence="1" id="KW-0524">Neurogenesis</keyword>
<dbReference type="Gene3D" id="2.130.10.10">
    <property type="entry name" value="YVTN repeat-like/Quinoprotein amine dehydrogenase"/>
    <property type="match status" value="1"/>
</dbReference>
<dbReference type="EMBL" id="UYRR01033399">
    <property type="protein sequence ID" value="VDK58675.1"/>
    <property type="molecule type" value="Genomic_DNA"/>
</dbReference>
<dbReference type="WBParaSite" id="ASIM_0001737201-mRNA-1">
    <property type="protein sequence ID" value="ASIM_0001737201-mRNA-1"/>
    <property type="gene ID" value="ASIM_0001737201"/>
</dbReference>
<organism evidence="9">
    <name type="scientific">Anisakis simplex</name>
    <name type="common">Herring worm</name>
    <dbReference type="NCBI Taxonomy" id="6269"/>
    <lineage>
        <taxon>Eukaryota</taxon>
        <taxon>Metazoa</taxon>
        <taxon>Ecdysozoa</taxon>
        <taxon>Nematoda</taxon>
        <taxon>Chromadorea</taxon>
        <taxon>Rhabditida</taxon>
        <taxon>Spirurina</taxon>
        <taxon>Ascaridomorpha</taxon>
        <taxon>Ascaridoidea</taxon>
        <taxon>Anisakidae</taxon>
        <taxon>Anisakis</taxon>
        <taxon>Anisakis simplex complex</taxon>
    </lineage>
</organism>
<dbReference type="Pfam" id="PF18020">
    <property type="entry name" value="TIG_2"/>
    <property type="match status" value="1"/>
</dbReference>
<feature type="domain" description="PSI" evidence="5">
    <location>
        <begin position="508"/>
        <end position="550"/>
    </location>
</feature>
<feature type="chain" id="PRO_5043121333" evidence="4">
    <location>
        <begin position="17"/>
        <end position="654"/>
    </location>
</feature>
<dbReference type="Gene3D" id="2.60.40.10">
    <property type="entry name" value="Immunoglobulins"/>
    <property type="match status" value="2"/>
</dbReference>
<reference evidence="7 8" key="2">
    <citation type="submission" date="2018-11" db="EMBL/GenBank/DDBJ databases">
        <authorList>
            <consortium name="Pathogen Informatics"/>
        </authorList>
    </citation>
    <scope>NUCLEOTIDE SEQUENCE [LARGE SCALE GENOMIC DNA]</scope>
</reference>
<evidence type="ECO:0000313" key="8">
    <source>
        <dbReference type="Proteomes" id="UP000267096"/>
    </source>
</evidence>
<feature type="domain" description="Sema" evidence="6">
    <location>
        <begin position="35"/>
        <end position="346"/>
    </location>
</feature>